<protein>
    <submittedName>
        <fullName evidence="2">Trans-sialidase, putative</fullName>
    </submittedName>
</protein>
<name>K2MZ48_TRYCR</name>
<evidence type="ECO:0000313" key="3">
    <source>
        <dbReference type="Proteomes" id="UP000007350"/>
    </source>
</evidence>
<comment type="caution">
    <text evidence="2">The sequence shown here is derived from an EMBL/GenBank/DDBJ whole genome shotgun (WGS) entry which is preliminary data.</text>
</comment>
<keyword evidence="3" id="KW-1185">Reference proteome</keyword>
<gene>
    <name evidence="2" type="ORF">MOQ_008670</name>
</gene>
<dbReference type="InterPro" id="IPR021287">
    <property type="entry name" value="Trans-sialidase_CS"/>
</dbReference>
<dbReference type="AlphaFoldDB" id="K2MZ48"/>
<feature type="compositionally biased region" description="Low complexity" evidence="1">
    <location>
        <begin position="28"/>
        <end position="39"/>
    </location>
</feature>
<organism evidence="2 3">
    <name type="scientific">Trypanosoma cruzi marinkellei</name>
    <dbReference type="NCBI Taxonomy" id="85056"/>
    <lineage>
        <taxon>Eukaryota</taxon>
        <taxon>Discoba</taxon>
        <taxon>Euglenozoa</taxon>
        <taxon>Kinetoplastea</taxon>
        <taxon>Metakinetoplastina</taxon>
        <taxon>Trypanosomatida</taxon>
        <taxon>Trypanosomatidae</taxon>
        <taxon>Trypanosoma</taxon>
        <taxon>Schizotrypanum</taxon>
    </lineage>
</organism>
<accession>K2MZ48</accession>
<reference evidence="2 3" key="1">
    <citation type="journal article" date="2012" name="BMC Genomics">
        <title>Comparative genomic analysis of human infective Trypanosoma cruzi lineages with the bat-restricted subspecies T. cruzi marinkellei.</title>
        <authorList>
            <person name="Franzen O."/>
            <person name="Talavera-Lopez C."/>
            <person name="Ochaya S."/>
            <person name="Butler C.E."/>
            <person name="Messenger L.A."/>
            <person name="Lewis M.D."/>
            <person name="Llewellyn M.S."/>
            <person name="Marinkelle C.J."/>
            <person name="Tyler K.M."/>
            <person name="Miles M.A."/>
            <person name="Andersson B."/>
        </authorList>
    </citation>
    <scope>NUCLEOTIDE SEQUENCE [LARGE SCALE GENOMIC DNA]</scope>
    <source>
        <strain evidence="2 3">B7</strain>
    </source>
</reference>
<dbReference type="EMBL" id="AHKC01017694">
    <property type="protein sequence ID" value="EKF27601.1"/>
    <property type="molecule type" value="Genomic_DNA"/>
</dbReference>
<proteinExistence type="predicted"/>
<evidence type="ECO:0000313" key="2">
    <source>
        <dbReference type="EMBL" id="EKF27601.1"/>
    </source>
</evidence>
<evidence type="ECO:0000256" key="1">
    <source>
        <dbReference type="SAM" id="MobiDB-lite"/>
    </source>
</evidence>
<feature type="region of interest" description="Disordered" evidence="1">
    <location>
        <begin position="1"/>
        <end position="114"/>
    </location>
</feature>
<sequence>MLQSPVTPQPSGMEQLKGVGSAGGGSESGAASTAATPSSDVTQTVATETEDTMRGNGSPQTPEVRVSSGENGEETGGTDGREGATQPQVRKVNAAASNSSLGNSSQGHNSDAGTMRGSALLPPLLLLLGLWGVAAL</sequence>
<dbReference type="Proteomes" id="UP000007350">
    <property type="component" value="Unassembled WGS sequence"/>
</dbReference>
<feature type="compositionally biased region" description="Low complexity" evidence="1">
    <location>
        <begin position="93"/>
        <end position="110"/>
    </location>
</feature>
<dbReference type="Pfam" id="PF11052">
    <property type="entry name" value="Tr-sialidase_C"/>
    <property type="match status" value="1"/>
</dbReference>
<feature type="compositionally biased region" description="Polar residues" evidence="1">
    <location>
        <begin position="1"/>
        <end position="12"/>
    </location>
</feature>